<dbReference type="PANTHER" id="PTHR43674">
    <property type="entry name" value="NITRILASE C965.09-RELATED"/>
    <property type="match status" value="1"/>
</dbReference>
<evidence type="ECO:0000313" key="3">
    <source>
        <dbReference type="EMBL" id="EFE76824.2"/>
    </source>
</evidence>
<dbReference type="InterPro" id="IPR050345">
    <property type="entry name" value="Aliph_Amidase/BUP"/>
</dbReference>
<evidence type="ECO:0000313" key="4">
    <source>
        <dbReference type="Proteomes" id="UP000003986"/>
    </source>
</evidence>
<organism evidence="3 4">
    <name type="scientific">Streptomyces filamentosus NRRL 15998</name>
    <dbReference type="NCBI Taxonomy" id="457431"/>
    <lineage>
        <taxon>Bacteria</taxon>
        <taxon>Bacillati</taxon>
        <taxon>Actinomycetota</taxon>
        <taxon>Actinomycetes</taxon>
        <taxon>Kitasatosporales</taxon>
        <taxon>Streptomycetaceae</taxon>
        <taxon>Streptomyces</taxon>
    </lineage>
</organism>
<dbReference type="PROSITE" id="PS50263">
    <property type="entry name" value="CN_HYDROLASE"/>
    <property type="match status" value="1"/>
</dbReference>
<accession>D6AEW9</accession>
<name>D6AEW9_STRFL</name>
<dbReference type="EMBL" id="DS999644">
    <property type="protein sequence ID" value="EFE76824.2"/>
    <property type="molecule type" value="Genomic_DNA"/>
</dbReference>
<dbReference type="Pfam" id="PF00795">
    <property type="entry name" value="CN_hydrolase"/>
    <property type="match status" value="1"/>
</dbReference>
<dbReference type="GO" id="GO:0050126">
    <property type="term" value="F:N-carbamoylputrescine amidase activity"/>
    <property type="evidence" value="ECO:0007669"/>
    <property type="project" value="TreeGrafter"/>
</dbReference>
<dbReference type="GO" id="GO:0033388">
    <property type="term" value="P:putrescine biosynthetic process from arginine"/>
    <property type="evidence" value="ECO:0007669"/>
    <property type="project" value="TreeGrafter"/>
</dbReference>
<protein>
    <submittedName>
        <fullName evidence="3">Hydrolase</fullName>
    </submittedName>
</protein>
<dbReference type="AlphaFoldDB" id="D6AEW9"/>
<dbReference type="CDD" id="cd07197">
    <property type="entry name" value="nitrilase"/>
    <property type="match status" value="1"/>
</dbReference>
<dbReference type="PANTHER" id="PTHR43674:SF2">
    <property type="entry name" value="BETA-UREIDOPROPIONASE"/>
    <property type="match status" value="1"/>
</dbReference>
<dbReference type="SUPFAM" id="SSF56317">
    <property type="entry name" value="Carbon-nitrogen hydrolase"/>
    <property type="match status" value="1"/>
</dbReference>
<keyword evidence="1 3" id="KW-0378">Hydrolase</keyword>
<feature type="domain" description="CN hydrolase" evidence="2">
    <location>
        <begin position="7"/>
        <end position="247"/>
    </location>
</feature>
<reference evidence="4" key="1">
    <citation type="submission" date="2008-10" db="EMBL/GenBank/DDBJ databases">
        <authorList>
            <person name="Molnar K."/>
        </authorList>
    </citation>
    <scope>NUCLEOTIDE SEQUENCE [LARGE SCALE GENOMIC DNA]</scope>
    <source>
        <strain evidence="4">NRRL 15998</strain>
    </source>
</reference>
<gene>
    <name evidence="3" type="ORF">SSGG_04191</name>
</gene>
<reference evidence="4" key="2">
    <citation type="submission" date="2008-12" db="EMBL/GenBank/DDBJ databases">
        <title>Annotation of Streptomyces roseosporus strain NRRL 15998.</title>
        <authorList>
            <consortium name="The Broad Institute Genome Sequencing Platform"/>
            <consortium name="Broad Institute Microbial Sequencing Center"/>
            <person name="Fischbach M."/>
            <person name="Ward D."/>
            <person name="Young S."/>
            <person name="Kodira C.D."/>
            <person name="Zeng Q."/>
            <person name="Koehrsen M."/>
            <person name="Godfrey P."/>
            <person name="Alvarado L."/>
            <person name="Berlin A.M."/>
            <person name="Borenstein D."/>
            <person name="Chen Z."/>
            <person name="Engels R."/>
            <person name="Freedman E."/>
            <person name="Gellesch M."/>
            <person name="Goldberg J."/>
            <person name="Griggs A."/>
            <person name="Gujja S."/>
            <person name="Heiman D.I."/>
            <person name="Hepburn T.A."/>
            <person name="Howarth C."/>
            <person name="Jen D."/>
            <person name="Larson L."/>
            <person name="Lewis B."/>
            <person name="Mehta T."/>
            <person name="Park D."/>
            <person name="Pearson M."/>
            <person name="Roberts A."/>
            <person name="Saif S."/>
            <person name="Shea T.D."/>
            <person name="Shenoy N."/>
            <person name="Sisk P."/>
            <person name="Stolte C."/>
            <person name="Sykes S.N."/>
            <person name="Walk T."/>
            <person name="White J."/>
            <person name="Yandava C."/>
            <person name="Straight P."/>
            <person name="Clardy J."/>
            <person name="Hung D."/>
            <person name="Kolter R."/>
            <person name="Mekalanos J."/>
            <person name="Walker S."/>
            <person name="Walsh C.T."/>
            <person name="Wieland B.L.C."/>
            <person name="Ilzarbe M."/>
            <person name="Galagan J."/>
            <person name="Nusbaum C."/>
            <person name="Birren B."/>
        </authorList>
    </citation>
    <scope>NUCLEOTIDE SEQUENCE [LARGE SCALE GENOMIC DNA]</scope>
    <source>
        <strain evidence="4">NRRL 15998</strain>
    </source>
</reference>
<evidence type="ECO:0000256" key="1">
    <source>
        <dbReference type="ARBA" id="ARBA00022801"/>
    </source>
</evidence>
<proteinExistence type="predicted"/>
<dbReference type="InterPro" id="IPR003010">
    <property type="entry name" value="C-N_Hydrolase"/>
</dbReference>
<dbReference type="Gene3D" id="3.60.110.10">
    <property type="entry name" value="Carbon-nitrogen hydrolase"/>
    <property type="match status" value="1"/>
</dbReference>
<dbReference type="InterPro" id="IPR036526">
    <property type="entry name" value="C-N_Hydrolase_sf"/>
</dbReference>
<evidence type="ECO:0000259" key="2">
    <source>
        <dbReference type="PROSITE" id="PS50263"/>
    </source>
</evidence>
<sequence>MWHARRMRIAAAQLTCVPADIPANVRQAAALAEQARDQGADLLLLPELALTGYELGALADDPGLLVDADDVRLDALRSAARRSGIAVVVNVAVTGGGPGTRPAIGTFVYGPDGELVTTYLKQHLYEQERSLFAPGDQDGRFELGGVRFALATCYDSHFPDLAARAAADGCQVYLASALYGTGDGIRERAAVYPRIAESTGLLVALANHVGPSGPWTGCGRAAIWAPGGDLLAEADDRTPMIATAGYG</sequence>
<dbReference type="Proteomes" id="UP000003986">
    <property type="component" value="Unassembled WGS sequence"/>
</dbReference>